<protein>
    <recommendedName>
        <fullName evidence="4">MORN repeat-containing protein 5</fullName>
    </recommendedName>
</protein>
<dbReference type="EMBL" id="HBGD01011063">
    <property type="protein sequence ID" value="CAD9085862.1"/>
    <property type="molecule type" value="Transcribed_RNA"/>
</dbReference>
<dbReference type="SMART" id="SM00698">
    <property type="entry name" value="MORN"/>
    <property type="match status" value="6"/>
</dbReference>
<organism evidence="3">
    <name type="scientific">Percolomonas cosmopolitus</name>
    <dbReference type="NCBI Taxonomy" id="63605"/>
    <lineage>
        <taxon>Eukaryota</taxon>
        <taxon>Discoba</taxon>
        <taxon>Heterolobosea</taxon>
        <taxon>Tetramitia</taxon>
        <taxon>Eutetramitia</taxon>
        <taxon>Percolomonadidae</taxon>
        <taxon>Percolomonas</taxon>
    </lineage>
</organism>
<dbReference type="PANTHER" id="PTHR23084">
    <property type="entry name" value="PHOSPHATIDYLINOSITOL-4-PHOSPHATE 5-KINASE RELATED"/>
    <property type="match status" value="1"/>
</dbReference>
<dbReference type="AlphaFoldDB" id="A0A7S1PHY0"/>
<feature type="compositionally biased region" description="Basic and acidic residues" evidence="2">
    <location>
        <begin position="315"/>
        <end position="332"/>
    </location>
</feature>
<feature type="region of interest" description="Disordered" evidence="2">
    <location>
        <begin position="308"/>
        <end position="335"/>
    </location>
</feature>
<gene>
    <name evidence="3" type="ORF">PCOS0759_LOCUS9116</name>
</gene>
<evidence type="ECO:0000256" key="1">
    <source>
        <dbReference type="ARBA" id="ARBA00022737"/>
    </source>
</evidence>
<feature type="region of interest" description="Disordered" evidence="2">
    <location>
        <begin position="362"/>
        <end position="403"/>
    </location>
</feature>
<evidence type="ECO:0000313" key="3">
    <source>
        <dbReference type="EMBL" id="CAD9085862.1"/>
    </source>
</evidence>
<dbReference type="SUPFAM" id="SSF82185">
    <property type="entry name" value="Histone H3 K4-specific methyltransferase SET7/9 N-terminal domain"/>
    <property type="match status" value="2"/>
</dbReference>
<dbReference type="Gene3D" id="2.20.110.10">
    <property type="entry name" value="Histone H3 K4-specific methyltransferase SET7/9 N-terminal domain"/>
    <property type="match status" value="2"/>
</dbReference>
<name>A0A7S1PHY0_9EUKA</name>
<dbReference type="PANTHER" id="PTHR23084:SF263">
    <property type="entry name" value="MORN REPEAT-CONTAINING PROTEIN 1"/>
    <property type="match status" value="1"/>
</dbReference>
<keyword evidence="1" id="KW-0677">Repeat</keyword>
<evidence type="ECO:0008006" key="4">
    <source>
        <dbReference type="Google" id="ProtNLM"/>
    </source>
</evidence>
<evidence type="ECO:0000256" key="2">
    <source>
        <dbReference type="SAM" id="MobiDB-lite"/>
    </source>
</evidence>
<reference evidence="3" key="1">
    <citation type="submission" date="2021-01" db="EMBL/GenBank/DDBJ databases">
        <authorList>
            <person name="Corre E."/>
            <person name="Pelletier E."/>
            <person name="Niang G."/>
            <person name="Scheremetjew M."/>
            <person name="Finn R."/>
            <person name="Kale V."/>
            <person name="Holt S."/>
            <person name="Cochrane G."/>
            <person name="Meng A."/>
            <person name="Brown T."/>
            <person name="Cohen L."/>
        </authorList>
    </citation>
    <scope>NUCLEOTIDE SEQUENCE</scope>
    <source>
        <strain evidence="3">WS</strain>
    </source>
</reference>
<sequence length="523" mass="59373">MSYTGQKNSHQERHGKGIYNFPNTFFRYHGQYAHNKKHGFGVLEMMDGSSIECHFHNGEICGPGVRRFPNGALYQGHFQMGERHGPGVLYGANNIEKFDGHWESNRLHGEAKCQLRNQDRILRGMYKAHFLHGDAIEYLFMNGVARYFGQCANGKFHGQGRFEARRFFGEPPSNHETLPAGTTLPANSILNRTFGKNGDLQPVWESYQGQWERAKKHGAGKWRLTFATKTQANEMRDQLSRGFTTADDNVDESSQNDEFLKTLHLLEFNGDWNEDRPTFPVTNLLAVDLSQPSNWRTINNPFLAADEQQQEELPDLQRHSDSHKPRDEKVVALDEPALPVSIPQMTIKQSAPLNLRVFLTRRRKQPPPKDTGEPEVRAPTPSKGKKTTSKPTPVSNDDTPPQDKYEFVQITGETGRLIECKLFKIPDSFVKKKPAKGEEPEEIHFTRLPSVCEECDTLAGIPASAQVKESSEGEQLGPHASITLDFAEVPVGYYAVRFRNQLMTLGMNERIEDYIVYMQVVKK</sequence>
<proteinExistence type="predicted"/>
<dbReference type="InterPro" id="IPR003409">
    <property type="entry name" value="MORN"/>
</dbReference>
<accession>A0A7S1PHY0</accession>
<dbReference type="Pfam" id="PF02493">
    <property type="entry name" value="MORN"/>
    <property type="match status" value="7"/>
</dbReference>